<evidence type="ECO:0000256" key="6">
    <source>
        <dbReference type="ARBA" id="ARBA00023211"/>
    </source>
</evidence>
<dbReference type="InterPro" id="IPR039121">
    <property type="entry name" value="NUDT19"/>
</dbReference>
<organism evidence="8 9">
    <name type="scientific">Flavisphingopyxis soli</name>
    <dbReference type="NCBI Taxonomy" id="2601267"/>
    <lineage>
        <taxon>Bacteria</taxon>
        <taxon>Pseudomonadati</taxon>
        <taxon>Pseudomonadota</taxon>
        <taxon>Alphaproteobacteria</taxon>
        <taxon>Sphingomonadales</taxon>
        <taxon>Sphingopyxidaceae</taxon>
        <taxon>Flavisphingopyxis</taxon>
    </lineage>
</organism>
<reference evidence="8 9" key="1">
    <citation type="submission" date="2019-08" db="EMBL/GenBank/DDBJ databases">
        <title>Sphingorhabdus soil sp. nov., isolated from arctic soil.</title>
        <authorList>
            <person name="Liu Y."/>
        </authorList>
    </citation>
    <scope>NUCLEOTIDE SEQUENCE [LARGE SCALE GENOMIC DNA]</scope>
    <source>
        <strain evidence="8 9">D-2Q-5-6</strain>
    </source>
</reference>
<dbReference type="AlphaFoldDB" id="A0A5C6U7H7"/>
<dbReference type="EMBL" id="VOPY01000002">
    <property type="protein sequence ID" value="TXC68799.1"/>
    <property type="molecule type" value="Genomic_DNA"/>
</dbReference>
<dbReference type="Gene3D" id="3.90.79.10">
    <property type="entry name" value="Nucleoside Triphosphate Pyrophosphohydrolase"/>
    <property type="match status" value="1"/>
</dbReference>
<dbReference type="InterPro" id="IPR000086">
    <property type="entry name" value="NUDIX_hydrolase_dom"/>
</dbReference>
<keyword evidence="5" id="KW-0460">Magnesium</keyword>
<dbReference type="CDD" id="cd18870">
    <property type="entry name" value="NUDIX_AcylCoAdiphos_Nudt19"/>
    <property type="match status" value="1"/>
</dbReference>
<evidence type="ECO:0000313" key="9">
    <source>
        <dbReference type="Proteomes" id="UP000321129"/>
    </source>
</evidence>
<dbReference type="Proteomes" id="UP000321129">
    <property type="component" value="Unassembled WGS sequence"/>
</dbReference>
<keyword evidence="9" id="KW-1185">Reference proteome</keyword>
<dbReference type="RefSeq" id="WP_147122753.1">
    <property type="nucleotide sequence ID" value="NZ_VOPY01000002.1"/>
</dbReference>
<dbReference type="GO" id="GO:0046872">
    <property type="term" value="F:metal ion binding"/>
    <property type="evidence" value="ECO:0007669"/>
    <property type="project" value="UniProtKB-KW"/>
</dbReference>
<sequence>MKQPSVPAEAESLFPVDSGKSGIPAATLVIFGGPDDRGHPELLFVERSAAMRFAPGAVVFPGGRVDEDDHVLGIRFGQHLEPDDAAARVAAIRETVEETGLLIGLRDRPDRIAEDLRSDMLEGRSLADWLDSDRIGLDLDRLAPFARWDPRFRDHRAFDTRFYLAGLNGIGDDVVSDGTENSAAFWASAKKVLDSVRSGNRSAIFPTERNLERLASLADHNAAIADSRLYGTPTITPTVIEEGGEAWLCIPEGSGYPVTRVPISEVSRGKG</sequence>
<evidence type="ECO:0000256" key="1">
    <source>
        <dbReference type="ARBA" id="ARBA00001936"/>
    </source>
</evidence>
<dbReference type="PANTHER" id="PTHR12318">
    <property type="entry name" value="TESTOSTERONE-REGULATED PROTEIN RP2"/>
    <property type="match status" value="1"/>
</dbReference>
<evidence type="ECO:0000259" key="7">
    <source>
        <dbReference type="PROSITE" id="PS51462"/>
    </source>
</evidence>
<dbReference type="PANTHER" id="PTHR12318:SF0">
    <property type="entry name" value="ACYL-COENZYME A DIPHOSPHATASE NUDT19"/>
    <property type="match status" value="1"/>
</dbReference>
<name>A0A5C6U7H7_9SPHN</name>
<proteinExistence type="predicted"/>
<comment type="cofactor">
    <cofactor evidence="1">
        <name>Mn(2+)</name>
        <dbReference type="ChEBI" id="CHEBI:29035"/>
    </cofactor>
</comment>
<comment type="caution">
    <text evidence="8">The sequence shown here is derived from an EMBL/GenBank/DDBJ whole genome shotgun (WGS) entry which is preliminary data.</text>
</comment>
<feature type="domain" description="Nudix hydrolase" evidence="7">
    <location>
        <begin position="21"/>
        <end position="209"/>
    </location>
</feature>
<protein>
    <submittedName>
        <fullName evidence="8">NUDIX hydrolase</fullName>
    </submittedName>
</protein>
<dbReference type="SUPFAM" id="SSF55811">
    <property type="entry name" value="Nudix"/>
    <property type="match status" value="1"/>
</dbReference>
<evidence type="ECO:0000313" key="8">
    <source>
        <dbReference type="EMBL" id="TXC68799.1"/>
    </source>
</evidence>
<keyword evidence="4 8" id="KW-0378">Hydrolase</keyword>
<keyword evidence="3" id="KW-0479">Metal-binding</keyword>
<keyword evidence="6" id="KW-0464">Manganese</keyword>
<dbReference type="InterPro" id="IPR015797">
    <property type="entry name" value="NUDIX_hydrolase-like_dom_sf"/>
</dbReference>
<evidence type="ECO:0000256" key="2">
    <source>
        <dbReference type="ARBA" id="ARBA00001946"/>
    </source>
</evidence>
<evidence type="ECO:0000256" key="5">
    <source>
        <dbReference type="ARBA" id="ARBA00022842"/>
    </source>
</evidence>
<dbReference type="PROSITE" id="PS51462">
    <property type="entry name" value="NUDIX"/>
    <property type="match status" value="1"/>
</dbReference>
<comment type="cofactor">
    <cofactor evidence="2">
        <name>Mg(2+)</name>
        <dbReference type="ChEBI" id="CHEBI:18420"/>
    </cofactor>
</comment>
<accession>A0A5C6U7H7</accession>
<evidence type="ECO:0000256" key="4">
    <source>
        <dbReference type="ARBA" id="ARBA00022801"/>
    </source>
</evidence>
<gene>
    <name evidence="8" type="ORF">FSZ31_07440</name>
</gene>
<dbReference type="GO" id="GO:0016818">
    <property type="term" value="F:hydrolase activity, acting on acid anhydrides, in phosphorus-containing anhydrides"/>
    <property type="evidence" value="ECO:0007669"/>
    <property type="project" value="InterPro"/>
</dbReference>
<dbReference type="OrthoDB" id="7183442at2"/>
<evidence type="ECO:0000256" key="3">
    <source>
        <dbReference type="ARBA" id="ARBA00022723"/>
    </source>
</evidence>